<gene>
    <name evidence="1" type="ORF">OUZ56_024998</name>
</gene>
<comment type="caution">
    <text evidence="1">The sequence shown here is derived from an EMBL/GenBank/DDBJ whole genome shotgun (WGS) entry which is preliminary data.</text>
</comment>
<organism evidence="1 2">
    <name type="scientific">Daphnia magna</name>
    <dbReference type="NCBI Taxonomy" id="35525"/>
    <lineage>
        <taxon>Eukaryota</taxon>
        <taxon>Metazoa</taxon>
        <taxon>Ecdysozoa</taxon>
        <taxon>Arthropoda</taxon>
        <taxon>Crustacea</taxon>
        <taxon>Branchiopoda</taxon>
        <taxon>Diplostraca</taxon>
        <taxon>Cladocera</taxon>
        <taxon>Anomopoda</taxon>
        <taxon>Daphniidae</taxon>
        <taxon>Daphnia</taxon>
    </lineage>
</organism>
<name>A0ABQ9ZIM0_9CRUS</name>
<protein>
    <submittedName>
        <fullName evidence="1">Uncharacterized protein</fullName>
    </submittedName>
</protein>
<dbReference type="EMBL" id="JAOYFB010000004">
    <property type="protein sequence ID" value="KAK4012762.1"/>
    <property type="molecule type" value="Genomic_DNA"/>
</dbReference>
<accession>A0ABQ9ZIM0</accession>
<keyword evidence="2" id="KW-1185">Reference proteome</keyword>
<reference evidence="1 2" key="1">
    <citation type="journal article" date="2023" name="Nucleic Acids Res.">
        <title>The hologenome of Daphnia magna reveals possible DNA methylation and microbiome-mediated evolution of the host genome.</title>
        <authorList>
            <person name="Chaturvedi A."/>
            <person name="Li X."/>
            <person name="Dhandapani V."/>
            <person name="Marshall H."/>
            <person name="Kissane S."/>
            <person name="Cuenca-Cambronero M."/>
            <person name="Asole G."/>
            <person name="Calvet F."/>
            <person name="Ruiz-Romero M."/>
            <person name="Marangio P."/>
            <person name="Guigo R."/>
            <person name="Rago D."/>
            <person name="Mirbahai L."/>
            <person name="Eastwood N."/>
            <person name="Colbourne J.K."/>
            <person name="Zhou J."/>
            <person name="Mallon E."/>
            <person name="Orsini L."/>
        </authorList>
    </citation>
    <scope>NUCLEOTIDE SEQUENCE [LARGE SCALE GENOMIC DNA]</scope>
    <source>
        <strain evidence="1">LRV0_1</strain>
    </source>
</reference>
<dbReference type="Proteomes" id="UP001234178">
    <property type="component" value="Unassembled WGS sequence"/>
</dbReference>
<evidence type="ECO:0000313" key="1">
    <source>
        <dbReference type="EMBL" id="KAK4012762.1"/>
    </source>
</evidence>
<sequence length="88" mass="10366">MERERSPEALNTSKRNSLRRDELMYAIHVLSLHVGSQINYIGASPVYHRDQGEWVRHTIKLDRNEAVIRLWIEHLIGRLQSKAFEDTL</sequence>
<evidence type="ECO:0000313" key="2">
    <source>
        <dbReference type="Proteomes" id="UP001234178"/>
    </source>
</evidence>
<proteinExistence type="predicted"/>